<dbReference type="SUPFAM" id="SSF103481">
    <property type="entry name" value="Multidrug resistance efflux transporter EmrE"/>
    <property type="match status" value="1"/>
</dbReference>
<evidence type="ECO:0000256" key="5">
    <source>
        <dbReference type="ARBA" id="ARBA00023136"/>
    </source>
</evidence>
<dbReference type="InterPro" id="IPR037185">
    <property type="entry name" value="EmrE-like"/>
</dbReference>
<dbReference type="PANTHER" id="PTHR30561">
    <property type="entry name" value="SMR FAMILY PROTON-DEPENDENT DRUG EFFLUX TRANSPORTER SUGE"/>
    <property type="match status" value="1"/>
</dbReference>
<dbReference type="GO" id="GO:0005886">
    <property type="term" value="C:plasma membrane"/>
    <property type="evidence" value="ECO:0007669"/>
    <property type="project" value="UniProtKB-SubCell"/>
</dbReference>
<feature type="transmembrane region" description="Helical" evidence="7">
    <location>
        <begin position="44"/>
        <end position="64"/>
    </location>
</feature>
<comment type="caution">
    <text evidence="8">The sequence shown here is derived from an EMBL/GenBank/DDBJ whole genome shotgun (WGS) entry which is preliminary data.</text>
</comment>
<dbReference type="Gene3D" id="1.10.3730.20">
    <property type="match status" value="1"/>
</dbReference>
<protein>
    <submittedName>
        <fullName evidence="8">SMR family transporter</fullName>
    </submittedName>
</protein>
<comment type="subcellular location">
    <subcellularLocation>
        <location evidence="1 6">Cell membrane</location>
        <topology evidence="1 6">Multi-pass membrane protein</topology>
    </subcellularLocation>
</comment>
<evidence type="ECO:0000256" key="7">
    <source>
        <dbReference type="SAM" id="Phobius"/>
    </source>
</evidence>
<keyword evidence="2" id="KW-1003">Cell membrane</keyword>
<sequence>MMQSSWYAWLLVLIAAIANAAGTIFLKQSRLTASGTGFTTVLVSPWFLSALVIYTFGLLLFTQALGKLPVSASQPVMSAVSFISVALIANVIFDERLSFTQFVAVGLIIVGITVMTRS</sequence>
<keyword evidence="9" id="KW-1185">Reference proteome</keyword>
<dbReference type="Pfam" id="PF00893">
    <property type="entry name" value="Multi_Drug_Res"/>
    <property type="match status" value="1"/>
</dbReference>
<dbReference type="InterPro" id="IPR000390">
    <property type="entry name" value="Small_drug/metabolite_transptr"/>
</dbReference>
<organism evidence="8 9">
    <name type="scientific">Pseudocalidococcus azoricus BACA0444</name>
    <dbReference type="NCBI Taxonomy" id="2918990"/>
    <lineage>
        <taxon>Bacteria</taxon>
        <taxon>Bacillati</taxon>
        <taxon>Cyanobacteriota</taxon>
        <taxon>Cyanophyceae</taxon>
        <taxon>Acaryochloridales</taxon>
        <taxon>Thermosynechococcaceae</taxon>
        <taxon>Pseudocalidococcus</taxon>
        <taxon>Pseudocalidococcus azoricus</taxon>
    </lineage>
</organism>
<feature type="transmembrane region" description="Helical" evidence="7">
    <location>
        <begin position="99"/>
        <end position="116"/>
    </location>
</feature>
<dbReference type="PANTHER" id="PTHR30561:SF9">
    <property type="entry name" value="4-AMINO-4-DEOXY-L-ARABINOSE-PHOSPHOUNDECAPRENOL FLIPPASE SUBUNIT ARNF-RELATED"/>
    <property type="match status" value="1"/>
</dbReference>
<gene>
    <name evidence="8" type="ORF">RIF25_16655</name>
</gene>
<comment type="similarity">
    <text evidence="6">Belongs to the drug/metabolite transporter (DMT) superfamily. Small multidrug resistance (SMR) (TC 2.A.7.1) family.</text>
</comment>
<evidence type="ECO:0000313" key="8">
    <source>
        <dbReference type="EMBL" id="MDS3862429.1"/>
    </source>
</evidence>
<dbReference type="Proteomes" id="UP001268256">
    <property type="component" value="Unassembled WGS sequence"/>
</dbReference>
<evidence type="ECO:0000256" key="2">
    <source>
        <dbReference type="ARBA" id="ARBA00022475"/>
    </source>
</evidence>
<dbReference type="EMBL" id="JAVMIP010000030">
    <property type="protein sequence ID" value="MDS3862429.1"/>
    <property type="molecule type" value="Genomic_DNA"/>
</dbReference>
<dbReference type="InterPro" id="IPR045324">
    <property type="entry name" value="Small_multidrug_res"/>
</dbReference>
<evidence type="ECO:0000256" key="3">
    <source>
        <dbReference type="ARBA" id="ARBA00022692"/>
    </source>
</evidence>
<reference evidence="9" key="1">
    <citation type="submission" date="2023-07" db="EMBL/GenBank/DDBJ databases">
        <authorList>
            <person name="Luz R."/>
            <person name="Cordeiro R."/>
            <person name="Fonseca A."/>
            <person name="Goncalves V."/>
        </authorList>
    </citation>
    <scope>NUCLEOTIDE SEQUENCE [LARGE SCALE GENOMIC DNA]</scope>
    <source>
        <strain evidence="9">BACA0444</strain>
    </source>
</reference>
<evidence type="ECO:0000256" key="6">
    <source>
        <dbReference type="RuleBase" id="RU003942"/>
    </source>
</evidence>
<keyword evidence="3 6" id="KW-0812">Transmembrane</keyword>
<evidence type="ECO:0000313" key="9">
    <source>
        <dbReference type="Proteomes" id="UP001268256"/>
    </source>
</evidence>
<evidence type="ECO:0000256" key="1">
    <source>
        <dbReference type="ARBA" id="ARBA00004651"/>
    </source>
</evidence>
<name>A0AAE4FU54_9CYAN</name>
<accession>A0AAE4FU54</accession>
<dbReference type="AlphaFoldDB" id="A0AAE4FU54"/>
<proteinExistence type="inferred from homology"/>
<evidence type="ECO:0000256" key="4">
    <source>
        <dbReference type="ARBA" id="ARBA00022989"/>
    </source>
</evidence>
<keyword evidence="4 7" id="KW-1133">Transmembrane helix</keyword>
<dbReference type="GO" id="GO:0022857">
    <property type="term" value="F:transmembrane transporter activity"/>
    <property type="evidence" value="ECO:0007669"/>
    <property type="project" value="InterPro"/>
</dbReference>
<feature type="transmembrane region" description="Helical" evidence="7">
    <location>
        <begin position="76"/>
        <end position="93"/>
    </location>
</feature>
<keyword evidence="5 7" id="KW-0472">Membrane</keyword>